<feature type="transmembrane region" description="Helical" evidence="1">
    <location>
        <begin position="65"/>
        <end position="82"/>
    </location>
</feature>
<sequence>MTSYDDFDEEFRREFGHARDGRGDADWHGDVDPERSSRIDDASLMISIIGIMVTLAGPLSGLVTLSGLFIPVGVAGMVAMILAAVTRQWVLVGLGAITAVFPLVALLVISEVFGAA</sequence>
<dbReference type="EMBL" id="JBHRZN010000001">
    <property type="protein sequence ID" value="MFC3849279.1"/>
    <property type="molecule type" value="Genomic_DNA"/>
</dbReference>
<evidence type="ECO:0000313" key="3">
    <source>
        <dbReference type="Proteomes" id="UP001595751"/>
    </source>
</evidence>
<accession>A0ABV7ZLY2</accession>
<gene>
    <name evidence="2" type="ORF">ACFORJ_03730</name>
</gene>
<organism evidence="2 3">
    <name type="scientific">Corynebacterium hansenii</name>
    <dbReference type="NCBI Taxonomy" id="394964"/>
    <lineage>
        <taxon>Bacteria</taxon>
        <taxon>Bacillati</taxon>
        <taxon>Actinomycetota</taxon>
        <taxon>Actinomycetes</taxon>
        <taxon>Mycobacteriales</taxon>
        <taxon>Corynebacteriaceae</taxon>
        <taxon>Corynebacterium</taxon>
    </lineage>
</organism>
<proteinExistence type="predicted"/>
<keyword evidence="1" id="KW-1133">Transmembrane helix</keyword>
<dbReference type="RefSeq" id="WP_290291006.1">
    <property type="nucleotide sequence ID" value="NZ_CP047211.1"/>
</dbReference>
<keyword evidence="1" id="KW-0812">Transmembrane</keyword>
<evidence type="ECO:0000256" key="1">
    <source>
        <dbReference type="SAM" id="Phobius"/>
    </source>
</evidence>
<evidence type="ECO:0000313" key="2">
    <source>
        <dbReference type="EMBL" id="MFC3849279.1"/>
    </source>
</evidence>
<comment type="caution">
    <text evidence="2">The sequence shown here is derived from an EMBL/GenBank/DDBJ whole genome shotgun (WGS) entry which is preliminary data.</text>
</comment>
<feature type="transmembrane region" description="Helical" evidence="1">
    <location>
        <begin position="89"/>
        <end position="109"/>
    </location>
</feature>
<reference evidence="3" key="1">
    <citation type="journal article" date="2019" name="Int. J. Syst. Evol. Microbiol.">
        <title>The Global Catalogue of Microorganisms (GCM) 10K type strain sequencing project: providing services to taxonomists for standard genome sequencing and annotation.</title>
        <authorList>
            <consortium name="The Broad Institute Genomics Platform"/>
            <consortium name="The Broad Institute Genome Sequencing Center for Infectious Disease"/>
            <person name="Wu L."/>
            <person name="Ma J."/>
        </authorList>
    </citation>
    <scope>NUCLEOTIDE SEQUENCE [LARGE SCALE GENOMIC DNA]</scope>
    <source>
        <strain evidence="3">CCUG 53252</strain>
    </source>
</reference>
<keyword evidence="1" id="KW-0472">Membrane</keyword>
<protein>
    <submittedName>
        <fullName evidence="2">Uncharacterized protein</fullName>
    </submittedName>
</protein>
<name>A0ABV7ZLY2_9CORY</name>
<dbReference type="Proteomes" id="UP001595751">
    <property type="component" value="Unassembled WGS sequence"/>
</dbReference>
<keyword evidence="3" id="KW-1185">Reference proteome</keyword>